<reference evidence="7 8" key="1">
    <citation type="submission" date="2020-04" db="EMBL/GenBank/DDBJ databases">
        <authorList>
            <person name="Laetsch R D."/>
            <person name="Stevens L."/>
            <person name="Kumar S."/>
            <person name="Blaxter L. M."/>
        </authorList>
    </citation>
    <scope>NUCLEOTIDE SEQUENCE [LARGE SCALE GENOMIC DNA]</scope>
</reference>
<dbReference type="Pfam" id="PF00001">
    <property type="entry name" value="7tm_1"/>
    <property type="match status" value="1"/>
</dbReference>
<feature type="transmembrane region" description="Helical" evidence="5">
    <location>
        <begin position="257"/>
        <end position="278"/>
    </location>
</feature>
<evidence type="ECO:0000256" key="2">
    <source>
        <dbReference type="ARBA" id="ARBA00022692"/>
    </source>
</evidence>
<evidence type="ECO:0000256" key="5">
    <source>
        <dbReference type="SAM" id="Phobius"/>
    </source>
</evidence>
<feature type="domain" description="G-protein coupled receptors family 1 profile" evidence="6">
    <location>
        <begin position="34"/>
        <end position="321"/>
    </location>
</feature>
<feature type="transmembrane region" description="Helical" evidence="5">
    <location>
        <begin position="53"/>
        <end position="76"/>
    </location>
</feature>
<dbReference type="EMBL" id="CADEPM010000001">
    <property type="protein sequence ID" value="CAB3398708.1"/>
    <property type="molecule type" value="Genomic_DNA"/>
</dbReference>
<keyword evidence="4 5" id="KW-0472">Membrane</keyword>
<dbReference type="InterPro" id="IPR000276">
    <property type="entry name" value="GPCR_Rhodpsn"/>
</dbReference>
<feature type="transmembrane region" description="Helical" evidence="5">
    <location>
        <begin position="304"/>
        <end position="324"/>
    </location>
</feature>
<dbReference type="GO" id="GO:0004930">
    <property type="term" value="F:G protein-coupled receptor activity"/>
    <property type="evidence" value="ECO:0007669"/>
    <property type="project" value="InterPro"/>
</dbReference>
<comment type="subcellular location">
    <subcellularLocation>
        <location evidence="1">Membrane</location>
    </subcellularLocation>
</comment>
<sequence length="333" mass="38586">MSHVVDENQAFIDEWTISSRLLFYTVVIISVMALPMLVASLIYVMLRRKSQFVSYLCSILSANMVLLGTLFASVIIEKMNIIDDWLPGSISCKATAFLVNTSSCFIHWTWVVMYAQRFLFVFYPLRARRSRWKSYYILTGVLISSALLQLWTLLFITSRHVDVSFHDVERIYCGDDPSYSSRSKIIIIFVECVIAFFIPLTLTILADISVLMFKNSCHEQFTLVANEEIGDGTRKQSNMKIVSSNTIRSSERRRSMAIRRCLASATINLLLNLPNYSLQLFDEFYPLRNNPSTDVRRKFLKIDAFVYILYLLQFLISPLYIFILTRNVKRRPS</sequence>
<keyword evidence="8" id="KW-1185">Reference proteome</keyword>
<evidence type="ECO:0000256" key="1">
    <source>
        <dbReference type="ARBA" id="ARBA00004370"/>
    </source>
</evidence>
<dbReference type="Gene3D" id="1.20.1070.10">
    <property type="entry name" value="Rhodopsin 7-helix transmembrane proteins"/>
    <property type="match status" value="1"/>
</dbReference>
<dbReference type="InterPro" id="IPR052665">
    <property type="entry name" value="Neuropeptide-GPCR"/>
</dbReference>
<dbReference type="OrthoDB" id="5841613at2759"/>
<gene>
    <name evidence="7" type="ORF">CBOVIS_LOCUS1951</name>
</gene>
<dbReference type="GO" id="GO:0016020">
    <property type="term" value="C:membrane"/>
    <property type="evidence" value="ECO:0007669"/>
    <property type="project" value="UniProtKB-SubCell"/>
</dbReference>
<dbReference type="AlphaFoldDB" id="A0A8S1EEX4"/>
<organism evidence="7 8">
    <name type="scientific">Caenorhabditis bovis</name>
    <dbReference type="NCBI Taxonomy" id="2654633"/>
    <lineage>
        <taxon>Eukaryota</taxon>
        <taxon>Metazoa</taxon>
        <taxon>Ecdysozoa</taxon>
        <taxon>Nematoda</taxon>
        <taxon>Chromadorea</taxon>
        <taxon>Rhabditida</taxon>
        <taxon>Rhabditina</taxon>
        <taxon>Rhabditomorpha</taxon>
        <taxon>Rhabditoidea</taxon>
        <taxon>Rhabditidae</taxon>
        <taxon>Peloderinae</taxon>
        <taxon>Caenorhabditis</taxon>
    </lineage>
</organism>
<keyword evidence="3 5" id="KW-1133">Transmembrane helix</keyword>
<proteinExistence type="predicted"/>
<feature type="transmembrane region" description="Helical" evidence="5">
    <location>
        <begin position="21"/>
        <end position="46"/>
    </location>
</feature>
<evidence type="ECO:0000313" key="7">
    <source>
        <dbReference type="EMBL" id="CAB3398708.1"/>
    </source>
</evidence>
<dbReference type="PROSITE" id="PS50262">
    <property type="entry name" value="G_PROTEIN_RECEP_F1_2"/>
    <property type="match status" value="1"/>
</dbReference>
<feature type="transmembrane region" description="Helical" evidence="5">
    <location>
        <begin position="185"/>
        <end position="206"/>
    </location>
</feature>
<comment type="caution">
    <text evidence="7">The sequence shown here is derived from an EMBL/GenBank/DDBJ whole genome shotgun (WGS) entry which is preliminary data.</text>
</comment>
<evidence type="ECO:0000256" key="3">
    <source>
        <dbReference type="ARBA" id="ARBA00022989"/>
    </source>
</evidence>
<evidence type="ECO:0000256" key="4">
    <source>
        <dbReference type="ARBA" id="ARBA00023136"/>
    </source>
</evidence>
<feature type="transmembrane region" description="Helical" evidence="5">
    <location>
        <begin position="105"/>
        <end position="123"/>
    </location>
</feature>
<dbReference type="InterPro" id="IPR017452">
    <property type="entry name" value="GPCR_Rhodpsn_7TM"/>
</dbReference>
<name>A0A8S1EEX4_9PELO</name>
<evidence type="ECO:0000259" key="6">
    <source>
        <dbReference type="PROSITE" id="PS50262"/>
    </source>
</evidence>
<dbReference type="SUPFAM" id="SSF81321">
    <property type="entry name" value="Family A G protein-coupled receptor-like"/>
    <property type="match status" value="1"/>
</dbReference>
<feature type="transmembrane region" description="Helical" evidence="5">
    <location>
        <begin position="135"/>
        <end position="156"/>
    </location>
</feature>
<accession>A0A8S1EEX4</accession>
<protein>
    <recommendedName>
        <fullName evidence="6">G-protein coupled receptors family 1 profile domain-containing protein</fullName>
    </recommendedName>
</protein>
<dbReference type="PANTHER" id="PTHR24224">
    <property type="entry name" value="CARDIOACCELERATORY PEPTIDE RECEPTOR-RELATED"/>
    <property type="match status" value="1"/>
</dbReference>
<dbReference type="PANTHER" id="PTHR24224:SF14">
    <property type="entry name" value="G-PROTEIN COUPLED RECEPTORS FAMILY 1 PROFILE DOMAIN-CONTAINING PROTEIN"/>
    <property type="match status" value="1"/>
</dbReference>
<evidence type="ECO:0000313" key="8">
    <source>
        <dbReference type="Proteomes" id="UP000494206"/>
    </source>
</evidence>
<keyword evidence="2 5" id="KW-0812">Transmembrane</keyword>
<dbReference type="Proteomes" id="UP000494206">
    <property type="component" value="Unassembled WGS sequence"/>
</dbReference>